<evidence type="ECO:0000313" key="5">
    <source>
        <dbReference type="EMBL" id="GAT34554.1"/>
    </source>
</evidence>
<keyword evidence="4" id="KW-0812">Transmembrane</keyword>
<protein>
    <submittedName>
        <fullName evidence="5">TPR repeat-containing protein</fullName>
    </submittedName>
</protein>
<keyword evidence="1" id="KW-0677">Repeat</keyword>
<dbReference type="EMBL" id="BDCO01000002">
    <property type="protein sequence ID" value="GAT34554.1"/>
    <property type="molecule type" value="Genomic_DNA"/>
</dbReference>
<dbReference type="AlphaFoldDB" id="A0A146GCP0"/>
<keyword evidence="4" id="KW-0472">Membrane</keyword>
<feature type="transmembrane region" description="Helical" evidence="4">
    <location>
        <begin position="120"/>
        <end position="137"/>
    </location>
</feature>
<organism evidence="5 6">
    <name type="scientific">Terrimicrobium sacchariphilum</name>
    <dbReference type="NCBI Taxonomy" id="690879"/>
    <lineage>
        <taxon>Bacteria</taxon>
        <taxon>Pseudomonadati</taxon>
        <taxon>Verrucomicrobiota</taxon>
        <taxon>Terrimicrobiia</taxon>
        <taxon>Terrimicrobiales</taxon>
        <taxon>Terrimicrobiaceae</taxon>
        <taxon>Terrimicrobium</taxon>
    </lineage>
</organism>
<feature type="transmembrane region" description="Helical" evidence="4">
    <location>
        <begin position="91"/>
        <end position="113"/>
    </location>
</feature>
<dbReference type="PANTHER" id="PTHR44227:SF3">
    <property type="entry name" value="PROTEIN O-MANNOSYL-TRANSFERASE TMTC4"/>
    <property type="match status" value="1"/>
</dbReference>
<sequence length="515" mass="55810">MSAPSIARFRVVLLAVLAGVVAFLFYARSVGSEFVYDARSQVLFGDYIHDPSHWGEVLTFRVLGQDVLDANRPVQLASLMLDSALWGRNPVGYHLTSAALHAANVALLFLLLMELGGGRAGPAILAALAFAVHPMLVEPVAEVSSREDVLTLFFLLLAMFLALRCGRSTGRVMLWTGAGCVAASLLAVGAKETGVIAPVLVGACGVLFRERGTGRRWVVMTALAAAVVGGFVAARFAFEPRESMIFLSKPGRLGGSLVETLKIQPRIWGFYVRQIFWPVELSAIYMPQNVGRIAAVWLYLMLAALVLVQGFAAWRNRVGMLGMLMYWAAMGPVSNLLPMYCPAADRYLYVPLAGLALTLFALLARVRPGARAWPFLAVGCAVVLTALAWLGWQRQEVFATSFNLWTDTVAKSPASDNAANNLGYAWLRKGDNAKALAAFERALQLTNGKKADAWAGAAIALDRMGRPSDAVRALRRAVEIMPIYGNPDQLVKSLVAEPADAEAWREIRSHAVIDH</sequence>
<dbReference type="PROSITE" id="PS50005">
    <property type="entry name" value="TPR"/>
    <property type="match status" value="1"/>
</dbReference>
<dbReference type="SMART" id="SM00028">
    <property type="entry name" value="TPR"/>
    <property type="match status" value="2"/>
</dbReference>
<dbReference type="OrthoDB" id="186434at2"/>
<feature type="transmembrane region" description="Helical" evidence="4">
    <location>
        <begin position="372"/>
        <end position="392"/>
    </location>
</feature>
<comment type="caution">
    <text evidence="5">The sequence shown here is derived from an EMBL/GenBank/DDBJ whole genome shotgun (WGS) entry which is preliminary data.</text>
</comment>
<evidence type="ECO:0000256" key="4">
    <source>
        <dbReference type="SAM" id="Phobius"/>
    </source>
</evidence>
<feature type="transmembrane region" description="Helical" evidence="4">
    <location>
        <begin position="7"/>
        <end position="27"/>
    </location>
</feature>
<dbReference type="Pfam" id="PF14559">
    <property type="entry name" value="TPR_19"/>
    <property type="match status" value="1"/>
</dbReference>
<gene>
    <name evidence="5" type="ORF">TSACC_22979</name>
</gene>
<evidence type="ECO:0000256" key="3">
    <source>
        <dbReference type="PROSITE-ProRule" id="PRU00339"/>
    </source>
</evidence>
<evidence type="ECO:0000313" key="6">
    <source>
        <dbReference type="Proteomes" id="UP000076023"/>
    </source>
</evidence>
<dbReference type="PANTHER" id="PTHR44227">
    <property type="match status" value="1"/>
</dbReference>
<dbReference type="InterPro" id="IPR011990">
    <property type="entry name" value="TPR-like_helical_dom_sf"/>
</dbReference>
<keyword evidence="6" id="KW-1185">Reference proteome</keyword>
<dbReference type="RefSeq" id="WP_075080171.1">
    <property type="nucleotide sequence ID" value="NZ_BDCO01000002.1"/>
</dbReference>
<dbReference type="Gene3D" id="1.25.40.10">
    <property type="entry name" value="Tetratricopeptide repeat domain"/>
    <property type="match status" value="1"/>
</dbReference>
<reference evidence="6" key="1">
    <citation type="journal article" date="2017" name="Genome Announc.">
        <title>Draft Genome Sequence of Terrimicrobium sacchariphilum NM-5T, a Facultative Anaerobic Soil Bacterium of the Class Spartobacteria.</title>
        <authorList>
            <person name="Qiu Y.L."/>
            <person name="Tourlousse D.M."/>
            <person name="Matsuura N."/>
            <person name="Ohashi A."/>
            <person name="Sekiguchi Y."/>
        </authorList>
    </citation>
    <scope>NUCLEOTIDE SEQUENCE [LARGE SCALE GENOMIC DNA]</scope>
    <source>
        <strain evidence="6">NM-5</strain>
    </source>
</reference>
<feature type="repeat" description="TPR" evidence="3">
    <location>
        <begin position="416"/>
        <end position="449"/>
    </location>
</feature>
<feature type="transmembrane region" description="Helical" evidence="4">
    <location>
        <begin position="217"/>
        <end position="238"/>
    </location>
</feature>
<feature type="transmembrane region" description="Helical" evidence="4">
    <location>
        <begin position="347"/>
        <end position="366"/>
    </location>
</feature>
<accession>A0A146GCP0</accession>
<dbReference type="STRING" id="690879.TSACC_22979"/>
<keyword evidence="2 3" id="KW-0802">TPR repeat</keyword>
<dbReference type="InterPro" id="IPR052346">
    <property type="entry name" value="O-mannosyl-transferase_TMTC"/>
</dbReference>
<keyword evidence="4" id="KW-1133">Transmembrane helix</keyword>
<dbReference type="InParanoid" id="A0A146GCP0"/>
<evidence type="ECO:0000256" key="1">
    <source>
        <dbReference type="ARBA" id="ARBA00022737"/>
    </source>
</evidence>
<proteinExistence type="predicted"/>
<dbReference type="Proteomes" id="UP000076023">
    <property type="component" value="Unassembled WGS sequence"/>
</dbReference>
<evidence type="ECO:0000256" key="2">
    <source>
        <dbReference type="ARBA" id="ARBA00022803"/>
    </source>
</evidence>
<feature type="transmembrane region" description="Helical" evidence="4">
    <location>
        <begin position="172"/>
        <end position="190"/>
    </location>
</feature>
<feature type="transmembrane region" description="Helical" evidence="4">
    <location>
        <begin position="149"/>
        <end position="165"/>
    </location>
</feature>
<name>A0A146GCP0_TERSA</name>
<dbReference type="InterPro" id="IPR019734">
    <property type="entry name" value="TPR_rpt"/>
</dbReference>
<feature type="transmembrane region" description="Helical" evidence="4">
    <location>
        <begin position="296"/>
        <end position="314"/>
    </location>
</feature>
<dbReference type="SUPFAM" id="SSF48452">
    <property type="entry name" value="TPR-like"/>
    <property type="match status" value="1"/>
</dbReference>